<feature type="domain" description="MHD" evidence="18">
    <location>
        <begin position="1700"/>
        <end position="1966"/>
    </location>
</feature>
<dbReference type="Pfam" id="PF22699">
    <property type="entry name" value="GMIP-like_FCH"/>
    <property type="match status" value="1"/>
</dbReference>
<keyword evidence="8" id="KW-0812">Transmembrane</keyword>
<evidence type="ECO:0000259" key="18">
    <source>
        <dbReference type="PROSITE" id="PS51072"/>
    </source>
</evidence>
<dbReference type="SMART" id="SM00055">
    <property type="entry name" value="FCH"/>
    <property type="match status" value="1"/>
</dbReference>
<feature type="compositionally biased region" description="Basic and acidic residues" evidence="17">
    <location>
        <begin position="500"/>
        <end position="530"/>
    </location>
</feature>
<keyword evidence="11" id="KW-0333">Golgi apparatus</keyword>
<keyword evidence="5" id="KW-0254">Endocytosis</keyword>
<feature type="compositionally biased region" description="Basic and acidic residues" evidence="17">
    <location>
        <begin position="466"/>
        <end position="487"/>
    </location>
</feature>
<dbReference type="Pfam" id="PF01762">
    <property type="entry name" value="Galactosyl_T"/>
    <property type="match status" value="1"/>
</dbReference>
<dbReference type="Pfam" id="PF10291">
    <property type="entry name" value="muHD"/>
    <property type="match status" value="1"/>
</dbReference>
<dbReference type="GO" id="GO:0043025">
    <property type="term" value="C:neuronal cell body"/>
    <property type="evidence" value="ECO:0007669"/>
    <property type="project" value="TreeGrafter"/>
</dbReference>
<feature type="compositionally biased region" description="Low complexity" evidence="17">
    <location>
        <begin position="880"/>
        <end position="894"/>
    </location>
</feature>
<evidence type="ECO:0000256" key="8">
    <source>
        <dbReference type="ARBA" id="ARBA00022692"/>
    </source>
</evidence>
<comment type="similarity">
    <text evidence="3">Belongs to the glycosyltransferase 31 family.</text>
</comment>
<feature type="compositionally biased region" description="Low complexity" evidence="17">
    <location>
        <begin position="1525"/>
        <end position="1544"/>
    </location>
</feature>
<feature type="region of interest" description="Disordered" evidence="17">
    <location>
        <begin position="1456"/>
        <end position="1502"/>
    </location>
</feature>
<dbReference type="GO" id="GO:0005874">
    <property type="term" value="C:microtubule"/>
    <property type="evidence" value="ECO:0007669"/>
    <property type="project" value="InterPro"/>
</dbReference>
<feature type="compositionally biased region" description="Polar residues" evidence="17">
    <location>
        <begin position="790"/>
        <end position="803"/>
    </location>
</feature>
<dbReference type="SUPFAM" id="SSF103657">
    <property type="entry name" value="BAR/IMD domain-like"/>
    <property type="match status" value="1"/>
</dbReference>
<dbReference type="GO" id="GO:0045202">
    <property type="term" value="C:synapse"/>
    <property type="evidence" value="ECO:0007669"/>
    <property type="project" value="TreeGrafter"/>
</dbReference>
<dbReference type="InterPro" id="IPR057480">
    <property type="entry name" value="MAP1A/B/S-like_MBL"/>
</dbReference>
<dbReference type="InterPro" id="IPR026074">
    <property type="entry name" value="MAP1"/>
</dbReference>
<dbReference type="FunFam" id="1.20.1270.60:FF:000016">
    <property type="entry name" value="FCH domain only protein 2"/>
    <property type="match status" value="1"/>
</dbReference>
<evidence type="ECO:0000256" key="5">
    <source>
        <dbReference type="ARBA" id="ARBA00022583"/>
    </source>
</evidence>
<evidence type="ECO:0000256" key="11">
    <source>
        <dbReference type="ARBA" id="ARBA00023034"/>
    </source>
</evidence>
<keyword evidence="10" id="KW-1133">Transmembrane helix</keyword>
<keyword evidence="12 15" id="KW-0175">Coiled coil</keyword>
<keyword evidence="14" id="KW-0168">Coated pit</keyword>
<feature type="region of interest" description="Disordered" evidence="17">
    <location>
        <begin position="464"/>
        <end position="707"/>
    </location>
</feature>
<evidence type="ECO:0000256" key="15">
    <source>
        <dbReference type="PROSITE-ProRule" id="PRU01077"/>
    </source>
</evidence>
<dbReference type="Proteomes" id="UP000322234">
    <property type="component" value="Unassembled WGS sequence"/>
</dbReference>
<evidence type="ECO:0000256" key="13">
    <source>
        <dbReference type="ARBA" id="ARBA00023136"/>
    </source>
</evidence>
<feature type="compositionally biased region" description="Low complexity" evidence="17">
    <location>
        <begin position="934"/>
        <end position="949"/>
    </location>
</feature>
<feature type="compositionally biased region" description="Low complexity" evidence="17">
    <location>
        <begin position="656"/>
        <end position="671"/>
    </location>
</feature>
<dbReference type="InterPro" id="IPR001060">
    <property type="entry name" value="FCH_dom"/>
</dbReference>
<dbReference type="InterPro" id="IPR054713">
    <property type="entry name" value="GMIP/FCHO2-like_FCH"/>
</dbReference>
<feature type="region of interest" description="Disordered" evidence="17">
    <location>
        <begin position="1399"/>
        <end position="1422"/>
    </location>
</feature>
<comment type="caution">
    <text evidence="20">The sequence shown here is derived from an EMBL/GenBank/DDBJ whole genome shotgun (WGS) entry which is preliminary data.</text>
</comment>
<evidence type="ECO:0000256" key="12">
    <source>
        <dbReference type="ARBA" id="ARBA00023054"/>
    </source>
</evidence>
<sequence>MAATVAGSGAAEVPSSLLLVVGGECGCRGLLAYVLEELERGIRSWDIDPGVCSLDEQLKVFVSRHSATFSSIVKGQRSLHHRGDTLETLVLLNPSDKSLCDELRNLLLDPASHKLLVLAGPCLEETGELLLQTGGFSPRHFLQVLGDKEIRDLLASTPLPAAPPKLTITCPTFGDWAQLAPEVPGLQGVLHLRLNPPVQLPASEGLREFLEYVAESLEPPSPFELLEPPASVGFLRLARPCCYIFPGGLGDAAFFAVNGFTVLVNGGSNPKSSFWKLVRHLDRVDAVLVTHAGADSLPGLNSLLRRKLAERDEAAAGGGSGDDRLRRLISPNLGVVFLNARAAASRLVRGEDEAELALSLLSQLGITPVPLNRGPLPAEPTVLFQKMGVGRLDMYVLHPPSAATTDHTLASVCALLVWHPAGPSEKVVRVLFPGCTPPARLLDGLVRLQHLGFLREPVVTPQDLAGPRRAESKESVASRDSLRREGRTTVPSRPTQERPGVARKDSPRTEAPRRAEKEARPSREVKKDPRPSAPRTQPREVRRAASAVVSGKNVGAQVAPKTRRAPNTPRPGVPPAENGPRSPPSFRSGEASPPTETCSSPAPQLVATPSQESSLDLGLSPAGEEGGSLEEKTLELLLAASTPEPCTPSPAGAQQGPTESSGPLSLSPLRGGEPGPDASPTVTTPSLPAEVGSPHSTEVDESLSVSFEQVLPPPAAAASEAGLSLPLCGPRVRRSASPHDVDLCLVSPCEFEHRKAVPMAPAPVSPGSSNDSSARSQERAGAPGGAEETPPTSVSESLPTLSDSDPLPAAPGTADSDEDTEGFGVPRRDPLPDPLKIPPPLPTPPSICMVDPEMLPPEQARLKGGGSRTRKPLTRPSSGTTPPKATPVTAAKTKGLASGDRASRPLSARSEPSDKGNRASLSRKPSVPKTTTRGPSGSAGNRSGGSAAPPGSPVYLDLAYLPSGGSARLVDEEFFRRVRALCYVISGQDQHKEEGMRAVLDALLAGKQQWDRQLQVTLIPTFDSVAMHEWYEETHTRHQALGITVLGSNSTVSMQDEAFPACKGEKNHGFEVLYHTVKQGPISTKELADFIRERATIEETYSKAMAKLSKLASNGTPMGTFAPLWEVFRVSSDKLALCHLELTRKLQDLIKDVLRHGEEQLKAHKKCKEEAVGTLDAIQVLTGVSQLLPKSRENYLNRCMDQERLRRESTSQKEMDKAETKTRKAAESLRRLVEKYNSARSDFEQKMLDSALRFQAMEETHLRQMKALMGSYAHSVEDTHVQIGQVHEEFKQNVENVSVEMLLRKFAESKGTGQEKPGEEANLNGKGTPTQGSSAPLPLFSAMKRLRGAKAFRLPGLSRREREPPTASLTHCLLVPPQTCPEVDEEGFTVRPDVTQNNILLAPSGGTESTHFSSSDSDFDDEEPRKIYVHIKPASARAPPCSPKAAAAQLKATAGSLILPPGPGAWRREGSGGPSLTGDTPGRPQRPQSAPRASSCVEKLQSDEQASKNLFGPTLESALDHEDFTGSSSLGFTSSPSPFSSSSPENVEDSGLDSPSHAAPGPSPDSWVPRPGTPQSPPTCRVSPPESRGTQSLLPSDSPHPLAASPSPWGPEAVAGGDLMPVPADLAVREGLAAPSRRPRSRKASCPLMRSNGDLSRSLSPSPLGSSAPSSIPERPSFASQTGHGVSRGPSPVVLGSQDALPVATAFTEYVHAYFRGHSPSCLARVTGELTMTFPAGIVRVFSGTPPPPVLSFRLVRTAPIEHFQPNADLLFSDPSQSDPETKDFWLNMATLTETLQRQAEQNPAASYYNVVLLRYQFSRPGPQSMPLQLSAHWQCGPTLTQVSVEYSYQPGATTVPTPLTNVQILLPVGEPVTNVRLQPAATWNLEEKRLLWKLPDVSEAGGQPPHIRDFLLYKHCRDFALLQEVPPDKCADPVFLLLVIKSSPSNYERRELVRRTWGRERQILGVQLRRLFLVGTDSNPLEARKVNRLLAMEARTHEDILQWDFYDTFFNLTLKQVAWGWWWGEGRGGRGVTYLGPPVLPARSCYHLL</sequence>
<dbReference type="GO" id="GO:0000139">
    <property type="term" value="C:Golgi membrane"/>
    <property type="evidence" value="ECO:0007669"/>
    <property type="project" value="UniProtKB-SubCell"/>
</dbReference>
<dbReference type="GO" id="GO:0003779">
    <property type="term" value="F:actin binding"/>
    <property type="evidence" value="ECO:0007669"/>
    <property type="project" value="TreeGrafter"/>
</dbReference>
<feature type="region of interest" description="Disordered" evidence="17">
    <location>
        <begin position="1309"/>
        <end position="1335"/>
    </location>
</feature>
<feature type="domain" description="F-BAR" evidence="19">
    <location>
        <begin position="1056"/>
        <end position="1302"/>
    </location>
</feature>
<name>A0A6B0RZN6_9CETA</name>
<dbReference type="GO" id="GO:0005875">
    <property type="term" value="C:microtubule associated complex"/>
    <property type="evidence" value="ECO:0007669"/>
    <property type="project" value="TreeGrafter"/>
</dbReference>
<evidence type="ECO:0000313" key="20">
    <source>
        <dbReference type="EMBL" id="MXQ93444.1"/>
    </source>
</evidence>
<feature type="region of interest" description="Disordered" evidence="17">
    <location>
        <begin position="1630"/>
        <end position="1693"/>
    </location>
</feature>
<dbReference type="GO" id="GO:0005905">
    <property type="term" value="C:clathrin-coated pit"/>
    <property type="evidence" value="ECO:0007669"/>
    <property type="project" value="UniProtKB-SubCell"/>
</dbReference>
<evidence type="ECO:0000256" key="7">
    <source>
        <dbReference type="ARBA" id="ARBA00022679"/>
    </source>
</evidence>
<gene>
    <name evidence="20" type="ORF">E5288_WYG021072</name>
</gene>
<evidence type="ECO:0000256" key="10">
    <source>
        <dbReference type="ARBA" id="ARBA00022989"/>
    </source>
</evidence>
<reference evidence="20" key="1">
    <citation type="submission" date="2019-10" db="EMBL/GenBank/DDBJ databases">
        <title>The sequence and de novo assembly of the wild yak genome.</title>
        <authorList>
            <person name="Liu Y."/>
        </authorList>
    </citation>
    <scope>NUCLEOTIDE SEQUENCE [LARGE SCALE GENOMIC DNA]</scope>
    <source>
        <strain evidence="20">WY2019</strain>
    </source>
</reference>
<dbReference type="GO" id="GO:0031114">
    <property type="term" value="P:regulation of microtubule depolymerization"/>
    <property type="evidence" value="ECO:0007669"/>
    <property type="project" value="TreeGrafter"/>
</dbReference>
<dbReference type="GO" id="GO:0000226">
    <property type="term" value="P:microtubule cytoskeleton organization"/>
    <property type="evidence" value="ECO:0007669"/>
    <property type="project" value="InterPro"/>
</dbReference>
<evidence type="ECO:0000256" key="3">
    <source>
        <dbReference type="ARBA" id="ARBA00008661"/>
    </source>
</evidence>
<dbReference type="CDD" id="cd07674">
    <property type="entry name" value="F-BAR_FCHO1"/>
    <property type="match status" value="1"/>
</dbReference>
<dbReference type="Pfam" id="PF23415">
    <property type="entry name" value="MAPB1_N"/>
    <property type="match status" value="1"/>
</dbReference>
<keyword evidence="6" id="KW-0328">Glycosyltransferase</keyword>
<dbReference type="InterPro" id="IPR031160">
    <property type="entry name" value="F_BAR_dom"/>
</dbReference>
<keyword evidence="7" id="KW-0808">Transferase</keyword>
<evidence type="ECO:0000256" key="4">
    <source>
        <dbReference type="ARBA" id="ARBA00011064"/>
    </source>
</evidence>
<organism evidence="20 21">
    <name type="scientific">Bos mutus</name>
    <name type="common">wild yak</name>
    <dbReference type="NCBI Taxonomy" id="72004"/>
    <lineage>
        <taxon>Eukaryota</taxon>
        <taxon>Metazoa</taxon>
        <taxon>Chordata</taxon>
        <taxon>Craniata</taxon>
        <taxon>Vertebrata</taxon>
        <taxon>Euteleostomi</taxon>
        <taxon>Mammalia</taxon>
        <taxon>Eutheria</taxon>
        <taxon>Laurasiatheria</taxon>
        <taxon>Artiodactyla</taxon>
        <taxon>Ruminantia</taxon>
        <taxon>Pecora</taxon>
        <taxon>Bovidae</taxon>
        <taxon>Bovinae</taxon>
        <taxon>Bos</taxon>
    </lineage>
</organism>
<dbReference type="PANTHER" id="PTHR13843:SF11">
    <property type="entry name" value="MICROTUBULE-ASSOCIATED PROTEIN 1S"/>
    <property type="match status" value="1"/>
</dbReference>
<dbReference type="GO" id="GO:0007409">
    <property type="term" value="P:axonogenesis"/>
    <property type="evidence" value="ECO:0007669"/>
    <property type="project" value="TreeGrafter"/>
</dbReference>
<feature type="compositionally biased region" description="Pro residues" evidence="17">
    <location>
        <begin position="832"/>
        <end position="845"/>
    </location>
</feature>
<dbReference type="GO" id="GO:0016358">
    <property type="term" value="P:dendrite development"/>
    <property type="evidence" value="ECO:0007669"/>
    <property type="project" value="TreeGrafter"/>
</dbReference>
<feature type="compositionally biased region" description="Polar residues" evidence="17">
    <location>
        <begin position="1325"/>
        <end position="1334"/>
    </location>
</feature>
<protein>
    <recommendedName>
        <fullName evidence="22">FCH domain only protein 1</fullName>
    </recommendedName>
</protein>
<dbReference type="PROSITE" id="PS51741">
    <property type="entry name" value="F_BAR"/>
    <property type="match status" value="1"/>
</dbReference>
<comment type="similarity">
    <text evidence="4">Belongs to the FCHO family.</text>
</comment>
<evidence type="ECO:0000259" key="19">
    <source>
        <dbReference type="PROSITE" id="PS51741"/>
    </source>
</evidence>
<keyword evidence="9" id="KW-0735">Signal-anchor</keyword>
<dbReference type="InterPro" id="IPR056617">
    <property type="entry name" value="MAP1B/S_N"/>
</dbReference>
<evidence type="ECO:0000256" key="1">
    <source>
        <dbReference type="ARBA" id="ARBA00004283"/>
    </source>
</evidence>
<dbReference type="PROSITE" id="PS51072">
    <property type="entry name" value="MHD"/>
    <property type="match status" value="1"/>
</dbReference>
<comment type="subcellular location">
    <subcellularLocation>
        <location evidence="2">Golgi apparatus membrane</location>
        <topology evidence="2">Single-pass type II membrane protein</topology>
    </subcellularLocation>
    <subcellularLocation>
        <location evidence="1">Membrane</location>
        <location evidence="1">Clathrin-coated pit</location>
        <topology evidence="1">Peripheral membrane protein</topology>
        <orientation evidence="1">Cytoplasmic side</orientation>
    </subcellularLocation>
</comment>
<evidence type="ECO:0000256" key="2">
    <source>
        <dbReference type="ARBA" id="ARBA00004323"/>
    </source>
</evidence>
<keyword evidence="21" id="KW-1185">Reference proteome</keyword>
<feature type="coiled-coil region" evidence="16">
    <location>
        <begin position="1215"/>
        <end position="1246"/>
    </location>
</feature>
<evidence type="ECO:0008006" key="22">
    <source>
        <dbReference type="Google" id="ProtNLM"/>
    </source>
</evidence>
<dbReference type="InterPro" id="IPR042735">
    <property type="entry name" value="FCHO1_F-BAR"/>
</dbReference>
<evidence type="ECO:0000256" key="14">
    <source>
        <dbReference type="ARBA" id="ARBA00023176"/>
    </source>
</evidence>
<feature type="compositionally biased region" description="Low complexity" evidence="17">
    <location>
        <begin position="1655"/>
        <end position="1671"/>
    </location>
</feature>
<dbReference type="PANTHER" id="PTHR13843">
    <property type="entry name" value="MICROTUBULE-ASSOCIATED PROTEIN"/>
    <property type="match status" value="1"/>
</dbReference>
<proteinExistence type="inferred from homology"/>
<dbReference type="InterPro" id="IPR028565">
    <property type="entry name" value="MHD"/>
</dbReference>
<dbReference type="Gene3D" id="1.20.1270.60">
    <property type="entry name" value="Arfaptin homology (AH) domain/BAR domain"/>
    <property type="match status" value="1"/>
</dbReference>
<dbReference type="InterPro" id="IPR018808">
    <property type="entry name" value="Muniscin_C"/>
</dbReference>
<dbReference type="Pfam" id="PF25281">
    <property type="entry name" value="MBL_MAP1B"/>
    <property type="match status" value="1"/>
</dbReference>
<evidence type="ECO:0000256" key="9">
    <source>
        <dbReference type="ARBA" id="ARBA00022968"/>
    </source>
</evidence>
<accession>A0A6B0RZN6</accession>
<dbReference type="GO" id="GO:0008017">
    <property type="term" value="F:microtubule binding"/>
    <property type="evidence" value="ECO:0007669"/>
    <property type="project" value="InterPro"/>
</dbReference>
<feature type="region of interest" description="Disordered" evidence="17">
    <location>
        <begin position="1520"/>
        <end position="1617"/>
    </location>
</feature>
<evidence type="ECO:0000256" key="6">
    <source>
        <dbReference type="ARBA" id="ARBA00022676"/>
    </source>
</evidence>
<evidence type="ECO:0000256" key="16">
    <source>
        <dbReference type="SAM" id="Coils"/>
    </source>
</evidence>
<evidence type="ECO:0000313" key="21">
    <source>
        <dbReference type="Proteomes" id="UP000322234"/>
    </source>
</evidence>
<dbReference type="EMBL" id="VBQZ03000093">
    <property type="protein sequence ID" value="MXQ93444.1"/>
    <property type="molecule type" value="Genomic_DNA"/>
</dbReference>
<feature type="region of interest" description="Disordered" evidence="17">
    <location>
        <begin position="758"/>
        <end position="950"/>
    </location>
</feature>
<feature type="compositionally biased region" description="Polar residues" evidence="17">
    <location>
        <begin position="766"/>
        <end position="775"/>
    </location>
</feature>
<evidence type="ECO:0000256" key="17">
    <source>
        <dbReference type="SAM" id="MobiDB-lite"/>
    </source>
</evidence>
<keyword evidence="13" id="KW-0472">Membrane</keyword>
<feature type="compositionally biased region" description="Polar residues" evidence="17">
    <location>
        <begin position="594"/>
        <end position="614"/>
    </location>
</feature>
<dbReference type="GO" id="GO:0030425">
    <property type="term" value="C:dendrite"/>
    <property type="evidence" value="ECO:0007669"/>
    <property type="project" value="TreeGrafter"/>
</dbReference>
<dbReference type="GO" id="GO:0005829">
    <property type="term" value="C:cytosol"/>
    <property type="evidence" value="ECO:0007669"/>
    <property type="project" value="TreeGrafter"/>
</dbReference>
<dbReference type="GO" id="GO:0006897">
    <property type="term" value="P:endocytosis"/>
    <property type="evidence" value="ECO:0007669"/>
    <property type="project" value="UniProtKB-KW"/>
</dbReference>
<dbReference type="InterPro" id="IPR027267">
    <property type="entry name" value="AH/BAR_dom_sf"/>
</dbReference>
<dbReference type="GO" id="GO:0016758">
    <property type="term" value="F:hexosyltransferase activity"/>
    <property type="evidence" value="ECO:0007669"/>
    <property type="project" value="InterPro"/>
</dbReference>
<dbReference type="InterPro" id="IPR002659">
    <property type="entry name" value="Glyco_trans_31"/>
</dbReference>